<name>A0A2P2K9X3_RHIMU</name>
<reference evidence="1" key="1">
    <citation type="submission" date="2018-02" db="EMBL/GenBank/DDBJ databases">
        <title>Rhizophora mucronata_Transcriptome.</title>
        <authorList>
            <person name="Meera S.P."/>
            <person name="Sreeshan A."/>
            <person name="Augustine A."/>
        </authorList>
    </citation>
    <scope>NUCLEOTIDE SEQUENCE</scope>
    <source>
        <tissue evidence="1">Leaf</tissue>
    </source>
</reference>
<sequence>MKKGAQELIIIIICKKKREKKESLYDFRICKMRRPIPETQSSVCNFQSLLPILTVGPSTGAWVHFGVA</sequence>
<dbReference type="EMBL" id="GGEC01022030">
    <property type="protein sequence ID" value="MBX02514.1"/>
    <property type="molecule type" value="Transcribed_RNA"/>
</dbReference>
<protein>
    <submittedName>
        <fullName evidence="1">Transcription and mRNA export factor SUS1</fullName>
    </submittedName>
</protein>
<evidence type="ECO:0000313" key="1">
    <source>
        <dbReference type="EMBL" id="MBX02514.1"/>
    </source>
</evidence>
<dbReference type="AlphaFoldDB" id="A0A2P2K9X3"/>
<organism evidence="1">
    <name type="scientific">Rhizophora mucronata</name>
    <name type="common">Asiatic mangrove</name>
    <dbReference type="NCBI Taxonomy" id="61149"/>
    <lineage>
        <taxon>Eukaryota</taxon>
        <taxon>Viridiplantae</taxon>
        <taxon>Streptophyta</taxon>
        <taxon>Embryophyta</taxon>
        <taxon>Tracheophyta</taxon>
        <taxon>Spermatophyta</taxon>
        <taxon>Magnoliopsida</taxon>
        <taxon>eudicotyledons</taxon>
        <taxon>Gunneridae</taxon>
        <taxon>Pentapetalae</taxon>
        <taxon>rosids</taxon>
        <taxon>fabids</taxon>
        <taxon>Malpighiales</taxon>
        <taxon>Rhizophoraceae</taxon>
        <taxon>Rhizophora</taxon>
    </lineage>
</organism>
<proteinExistence type="predicted"/>
<accession>A0A2P2K9X3</accession>